<protein>
    <submittedName>
        <fullName evidence="1">Uncharacterized protein</fullName>
    </submittedName>
</protein>
<proteinExistence type="predicted"/>
<comment type="caution">
    <text evidence="1">The sequence shown here is derived from an EMBL/GenBank/DDBJ whole genome shotgun (WGS) entry which is preliminary data.</text>
</comment>
<sequence>ASSIGIKTWAPMGRHILLTSLFPGNQTLLRHQENSPKQGKAHFNLPDIYIYIYIYIYIKCYIL</sequence>
<dbReference type="AlphaFoldDB" id="A0AAD7ZNL3"/>
<keyword evidence="2" id="KW-1185">Reference proteome</keyword>
<dbReference type="Proteomes" id="UP001233999">
    <property type="component" value="Unassembled WGS sequence"/>
</dbReference>
<organism evidence="1 2">
    <name type="scientific">Diploptera punctata</name>
    <name type="common">Pacific beetle cockroach</name>
    <dbReference type="NCBI Taxonomy" id="6984"/>
    <lineage>
        <taxon>Eukaryota</taxon>
        <taxon>Metazoa</taxon>
        <taxon>Ecdysozoa</taxon>
        <taxon>Arthropoda</taxon>
        <taxon>Hexapoda</taxon>
        <taxon>Insecta</taxon>
        <taxon>Pterygota</taxon>
        <taxon>Neoptera</taxon>
        <taxon>Polyneoptera</taxon>
        <taxon>Dictyoptera</taxon>
        <taxon>Blattodea</taxon>
        <taxon>Blaberoidea</taxon>
        <taxon>Blaberidae</taxon>
        <taxon>Diplopterinae</taxon>
        <taxon>Diploptera</taxon>
    </lineage>
</organism>
<reference evidence="1" key="1">
    <citation type="journal article" date="2023" name="IScience">
        <title>Live-bearing cockroach genome reveals convergent evolutionary mechanisms linked to viviparity in insects and beyond.</title>
        <authorList>
            <person name="Fouks B."/>
            <person name="Harrison M.C."/>
            <person name="Mikhailova A.A."/>
            <person name="Marchal E."/>
            <person name="English S."/>
            <person name="Carruthers M."/>
            <person name="Jennings E.C."/>
            <person name="Chiamaka E.L."/>
            <person name="Frigard R.A."/>
            <person name="Pippel M."/>
            <person name="Attardo G.M."/>
            <person name="Benoit J.B."/>
            <person name="Bornberg-Bauer E."/>
            <person name="Tobe S.S."/>
        </authorList>
    </citation>
    <scope>NUCLEOTIDE SEQUENCE</scope>
    <source>
        <strain evidence="1">Stay&amp;Tobe</strain>
    </source>
</reference>
<gene>
    <name evidence="1" type="ORF">L9F63_022289</name>
</gene>
<feature type="non-terminal residue" evidence="1">
    <location>
        <position position="63"/>
    </location>
</feature>
<reference evidence="1" key="2">
    <citation type="submission" date="2023-05" db="EMBL/GenBank/DDBJ databases">
        <authorList>
            <person name="Fouks B."/>
        </authorList>
    </citation>
    <scope>NUCLEOTIDE SEQUENCE</scope>
    <source>
        <strain evidence="1">Stay&amp;Tobe</strain>
        <tissue evidence="1">Testes</tissue>
    </source>
</reference>
<evidence type="ECO:0000313" key="2">
    <source>
        <dbReference type="Proteomes" id="UP001233999"/>
    </source>
</evidence>
<dbReference type="EMBL" id="JASPKZ010007612">
    <property type="protein sequence ID" value="KAJ9583367.1"/>
    <property type="molecule type" value="Genomic_DNA"/>
</dbReference>
<accession>A0AAD7ZNL3</accession>
<name>A0AAD7ZNL3_DIPPU</name>
<evidence type="ECO:0000313" key="1">
    <source>
        <dbReference type="EMBL" id="KAJ9583367.1"/>
    </source>
</evidence>
<feature type="non-terminal residue" evidence="1">
    <location>
        <position position="1"/>
    </location>
</feature>